<proteinExistence type="inferred from homology"/>
<feature type="transmembrane region" description="Helical" evidence="7">
    <location>
        <begin position="18"/>
        <end position="39"/>
    </location>
</feature>
<comment type="subcellular location">
    <subcellularLocation>
        <location evidence="1">Cell membrane</location>
        <topology evidence="1">Multi-pass membrane protein</topology>
    </subcellularLocation>
</comment>
<dbReference type="RefSeq" id="WP_318780540.1">
    <property type="nucleotide sequence ID" value="NZ_JADBEJ010000001.1"/>
</dbReference>
<dbReference type="Proteomes" id="UP000656548">
    <property type="component" value="Unassembled WGS sequence"/>
</dbReference>
<keyword evidence="4 7" id="KW-0812">Transmembrane</keyword>
<name>A0ABR9L1K5_9PSEU</name>
<sequence length="316" mass="32325">MATTETQPVQASVGRGRALVLVCLAGVLWGTIGPVIPIVHDASGLSPLAIGGYRALVAVVVLVIAAAVLRRSRDCVRLGRRHWRRVTVVGVSTAIFQLLFFVAVLWAGVSITTVVCLGFAPVLLLITGSFRRRRKPSAAQFLTVTVALAGLLLVSVAGSPEGEAPYPVLGVLAALASGAAYALSADAAGPLSLRLDTLTMTTTTTCVAAMVLVPAGLIVPLATGGGMWTGHIGSWALIGYLGAVTMALAYALLFTGLRSTPSGAAVVATLLEPVTAVVIAVVWLDERLTVAGVVGVVLIMAAIGSLGRHSKEPAPQ</sequence>
<feature type="transmembrane region" description="Helical" evidence="7">
    <location>
        <begin position="195"/>
        <end position="220"/>
    </location>
</feature>
<feature type="transmembrane region" description="Helical" evidence="7">
    <location>
        <begin position="138"/>
        <end position="158"/>
    </location>
</feature>
<comment type="similarity">
    <text evidence="2">Belongs to the EamA transporter family.</text>
</comment>
<comment type="caution">
    <text evidence="9">The sequence shown here is derived from an EMBL/GenBank/DDBJ whole genome shotgun (WGS) entry which is preliminary data.</text>
</comment>
<evidence type="ECO:0000256" key="6">
    <source>
        <dbReference type="ARBA" id="ARBA00023136"/>
    </source>
</evidence>
<reference evidence="9 10" key="1">
    <citation type="submission" date="2020-10" db="EMBL/GenBank/DDBJ databases">
        <title>Sequencing the genomes of 1000 actinobacteria strains.</title>
        <authorList>
            <person name="Klenk H.-P."/>
        </authorList>
    </citation>
    <scope>NUCLEOTIDE SEQUENCE [LARGE SCALE GENOMIC DNA]</scope>
    <source>
        <strain evidence="9 10">DSM 46661</strain>
    </source>
</reference>
<gene>
    <name evidence="9" type="ORF">H4W30_001289</name>
</gene>
<dbReference type="PANTHER" id="PTHR42920:SF5">
    <property type="entry name" value="EAMA DOMAIN-CONTAINING PROTEIN"/>
    <property type="match status" value="1"/>
</dbReference>
<keyword evidence="3" id="KW-1003">Cell membrane</keyword>
<evidence type="ECO:0000256" key="5">
    <source>
        <dbReference type="ARBA" id="ARBA00022989"/>
    </source>
</evidence>
<keyword evidence="6 7" id="KW-0472">Membrane</keyword>
<accession>A0ABR9L1K5</accession>
<keyword evidence="5 7" id="KW-1133">Transmembrane helix</keyword>
<evidence type="ECO:0000256" key="2">
    <source>
        <dbReference type="ARBA" id="ARBA00007362"/>
    </source>
</evidence>
<evidence type="ECO:0000256" key="1">
    <source>
        <dbReference type="ARBA" id="ARBA00004651"/>
    </source>
</evidence>
<evidence type="ECO:0000259" key="8">
    <source>
        <dbReference type="Pfam" id="PF00892"/>
    </source>
</evidence>
<feature type="transmembrane region" description="Helical" evidence="7">
    <location>
        <begin position="106"/>
        <end position="126"/>
    </location>
</feature>
<evidence type="ECO:0000256" key="3">
    <source>
        <dbReference type="ARBA" id="ARBA00022475"/>
    </source>
</evidence>
<dbReference type="InterPro" id="IPR037185">
    <property type="entry name" value="EmrE-like"/>
</dbReference>
<dbReference type="Pfam" id="PF00892">
    <property type="entry name" value="EamA"/>
    <property type="match status" value="2"/>
</dbReference>
<feature type="transmembrane region" description="Helical" evidence="7">
    <location>
        <begin position="51"/>
        <end position="70"/>
    </location>
</feature>
<dbReference type="InterPro" id="IPR000620">
    <property type="entry name" value="EamA_dom"/>
</dbReference>
<feature type="transmembrane region" description="Helical" evidence="7">
    <location>
        <begin position="82"/>
        <end position="100"/>
    </location>
</feature>
<feature type="transmembrane region" description="Helical" evidence="7">
    <location>
        <begin position="265"/>
        <end position="284"/>
    </location>
</feature>
<dbReference type="SUPFAM" id="SSF103481">
    <property type="entry name" value="Multidrug resistance efflux transporter EmrE"/>
    <property type="match status" value="2"/>
</dbReference>
<evidence type="ECO:0000313" key="9">
    <source>
        <dbReference type="EMBL" id="MBE1574260.1"/>
    </source>
</evidence>
<evidence type="ECO:0000256" key="4">
    <source>
        <dbReference type="ARBA" id="ARBA00022692"/>
    </source>
</evidence>
<feature type="transmembrane region" description="Helical" evidence="7">
    <location>
        <begin position="290"/>
        <end position="307"/>
    </location>
</feature>
<evidence type="ECO:0000313" key="10">
    <source>
        <dbReference type="Proteomes" id="UP000656548"/>
    </source>
</evidence>
<dbReference type="EMBL" id="JADBEJ010000001">
    <property type="protein sequence ID" value="MBE1574260.1"/>
    <property type="molecule type" value="Genomic_DNA"/>
</dbReference>
<dbReference type="InterPro" id="IPR051258">
    <property type="entry name" value="Diverse_Substrate_Transporter"/>
</dbReference>
<feature type="domain" description="EamA" evidence="8">
    <location>
        <begin position="18"/>
        <end position="155"/>
    </location>
</feature>
<protein>
    <submittedName>
        <fullName evidence="9">DME family drug/metabolite transporter</fullName>
    </submittedName>
</protein>
<evidence type="ECO:0000256" key="7">
    <source>
        <dbReference type="SAM" id="Phobius"/>
    </source>
</evidence>
<feature type="transmembrane region" description="Helical" evidence="7">
    <location>
        <begin position="232"/>
        <end position="253"/>
    </location>
</feature>
<feature type="domain" description="EamA" evidence="8">
    <location>
        <begin position="169"/>
        <end position="303"/>
    </location>
</feature>
<organism evidence="9 10">
    <name type="scientific">Amycolatopsis roodepoortensis</name>
    <dbReference type="NCBI Taxonomy" id="700274"/>
    <lineage>
        <taxon>Bacteria</taxon>
        <taxon>Bacillati</taxon>
        <taxon>Actinomycetota</taxon>
        <taxon>Actinomycetes</taxon>
        <taxon>Pseudonocardiales</taxon>
        <taxon>Pseudonocardiaceae</taxon>
        <taxon>Amycolatopsis</taxon>
    </lineage>
</organism>
<keyword evidence="10" id="KW-1185">Reference proteome</keyword>
<feature type="transmembrane region" description="Helical" evidence="7">
    <location>
        <begin position="164"/>
        <end position="183"/>
    </location>
</feature>
<dbReference type="PANTHER" id="PTHR42920">
    <property type="entry name" value="OS03G0707200 PROTEIN-RELATED"/>
    <property type="match status" value="1"/>
</dbReference>